<dbReference type="RefSeq" id="WP_203192994.1">
    <property type="nucleotide sequence ID" value="NZ_CP063362.1"/>
</dbReference>
<accession>A0A974PM54</accession>
<evidence type="ECO:0000313" key="2">
    <source>
        <dbReference type="EMBL" id="QRG06117.1"/>
    </source>
</evidence>
<dbReference type="KEGG" id="xdi:EZH22_24515"/>
<feature type="region of interest" description="Disordered" evidence="1">
    <location>
        <begin position="57"/>
        <end position="84"/>
    </location>
</feature>
<protein>
    <recommendedName>
        <fullName evidence="4">GcrA cell cycle regulator</fullName>
    </recommendedName>
</protein>
<organism evidence="2 3">
    <name type="scientific">Xanthobacter dioxanivorans</name>
    <dbReference type="NCBI Taxonomy" id="2528964"/>
    <lineage>
        <taxon>Bacteria</taxon>
        <taxon>Pseudomonadati</taxon>
        <taxon>Pseudomonadota</taxon>
        <taxon>Alphaproteobacteria</taxon>
        <taxon>Hyphomicrobiales</taxon>
        <taxon>Xanthobacteraceae</taxon>
        <taxon>Xanthobacter</taxon>
    </lineage>
</organism>
<proteinExistence type="predicted"/>
<dbReference type="AlphaFoldDB" id="A0A974PM54"/>
<dbReference type="InterPro" id="IPR011681">
    <property type="entry name" value="GcrA"/>
</dbReference>
<evidence type="ECO:0000313" key="3">
    <source>
        <dbReference type="Proteomes" id="UP000596427"/>
    </source>
</evidence>
<reference evidence="2 3" key="1">
    <citation type="submission" date="2020-10" db="EMBL/GenBank/DDBJ databases">
        <title>Degradation of 1,4-Dioxane by Xanthobacter sp. YN2, via a Novel Group-2 Soluble Di-Iron Monooxygenase.</title>
        <authorList>
            <person name="Ma F."/>
            <person name="Wang Y."/>
            <person name="Yang J."/>
            <person name="Guo H."/>
            <person name="Su D."/>
            <person name="Yu L."/>
        </authorList>
    </citation>
    <scope>NUCLEOTIDE SEQUENCE [LARGE SCALE GENOMIC DNA]</scope>
    <source>
        <strain evidence="2 3">YN2</strain>
    </source>
</reference>
<evidence type="ECO:0000256" key="1">
    <source>
        <dbReference type="SAM" id="MobiDB-lite"/>
    </source>
</evidence>
<gene>
    <name evidence="2" type="ORF">EZH22_24515</name>
</gene>
<dbReference type="Pfam" id="PF07750">
    <property type="entry name" value="GcrA"/>
    <property type="match status" value="1"/>
</dbReference>
<sequence>MMAATIAAPQWPEEEKAFALDLDAHGFSASKIAEELNREFGTMRTRNSVIGIIHRSGVREKRGKRTKVRSTAGPPRTETSKRHRKERMENIALDQECLAAEVPETHPPSPEGGVSIMDLERWHCRRVVHERPAMFCGKPAAFNTSWCTECAPQIFTKDGFERLLANKKAPIHLRAAA</sequence>
<dbReference type="EMBL" id="CP063362">
    <property type="protein sequence ID" value="QRG06117.1"/>
    <property type="molecule type" value="Genomic_DNA"/>
</dbReference>
<evidence type="ECO:0008006" key="4">
    <source>
        <dbReference type="Google" id="ProtNLM"/>
    </source>
</evidence>
<name>A0A974PM54_9HYPH</name>
<keyword evidence="3" id="KW-1185">Reference proteome</keyword>
<dbReference type="Proteomes" id="UP000596427">
    <property type="component" value="Chromosome"/>
</dbReference>